<dbReference type="OrthoDB" id="1753686at2"/>
<dbReference type="STRING" id="1121338.CLTEP_04420"/>
<proteinExistence type="predicted"/>
<dbReference type="RefSeq" id="WP_066821946.1">
    <property type="nucleotide sequence ID" value="NZ_LTBA01000002.1"/>
</dbReference>
<dbReference type="Pfam" id="PF21778">
    <property type="entry name" value="DUF6873"/>
    <property type="match status" value="1"/>
</dbReference>
<evidence type="ECO:0000313" key="3">
    <source>
        <dbReference type="Proteomes" id="UP000075531"/>
    </source>
</evidence>
<reference evidence="2 3" key="1">
    <citation type="submission" date="2016-02" db="EMBL/GenBank/DDBJ databases">
        <title>Genome sequence of Clostridium tepidiprofundi DSM 19306.</title>
        <authorList>
            <person name="Poehlein A."/>
            <person name="Daniel R."/>
        </authorList>
    </citation>
    <scope>NUCLEOTIDE SEQUENCE [LARGE SCALE GENOMIC DNA]</scope>
    <source>
        <strain evidence="2 3">DSM 19306</strain>
    </source>
</reference>
<name>A0A151B6S6_9CLOT</name>
<keyword evidence="3" id="KW-1185">Reference proteome</keyword>
<feature type="domain" description="DUF6873" evidence="1">
    <location>
        <begin position="5"/>
        <end position="230"/>
    </location>
</feature>
<accession>A0A151B6S6</accession>
<protein>
    <recommendedName>
        <fullName evidence="1">DUF6873 domain-containing protein</fullName>
    </recommendedName>
</protein>
<evidence type="ECO:0000313" key="2">
    <source>
        <dbReference type="EMBL" id="KYH35503.1"/>
    </source>
</evidence>
<dbReference type="AlphaFoldDB" id="A0A151B6S6"/>
<sequence>MKHVLVDFRIDSEETNSLEKLNYNIIKCPPCNRLYEAVCGHPDMLLHKIDYENIIVHKDMPSHFINLLKKLNYNVIKSHSILKPIYPHDILLNAVNLHDYFIHKLYNTDIVLKKFVKNKTLINVKQGYTKCSTAIVTDTAIITSDPSINAALSNTKIDILFLPPGDILLPGLDYGFIGGTCGLLDDNHLAFYGNLKYYKYGKEVIKFLEKHNVEPVFLREGKLVDRGSIFRI</sequence>
<comment type="caution">
    <text evidence="2">The sequence shown here is derived from an EMBL/GenBank/DDBJ whole genome shotgun (WGS) entry which is preliminary data.</text>
</comment>
<dbReference type="EMBL" id="LTBA01000002">
    <property type="protein sequence ID" value="KYH35503.1"/>
    <property type="molecule type" value="Genomic_DNA"/>
</dbReference>
<dbReference type="Proteomes" id="UP000075531">
    <property type="component" value="Unassembled WGS sequence"/>
</dbReference>
<evidence type="ECO:0000259" key="1">
    <source>
        <dbReference type="Pfam" id="PF21778"/>
    </source>
</evidence>
<organism evidence="2 3">
    <name type="scientific">Clostridium tepidiprofundi DSM 19306</name>
    <dbReference type="NCBI Taxonomy" id="1121338"/>
    <lineage>
        <taxon>Bacteria</taxon>
        <taxon>Bacillati</taxon>
        <taxon>Bacillota</taxon>
        <taxon>Clostridia</taxon>
        <taxon>Eubacteriales</taxon>
        <taxon>Clostridiaceae</taxon>
        <taxon>Clostridium</taxon>
    </lineage>
</organism>
<dbReference type="PATRIC" id="fig|1121338.3.peg.447"/>
<dbReference type="InterPro" id="IPR049238">
    <property type="entry name" value="DUF6873"/>
</dbReference>
<gene>
    <name evidence="2" type="ORF">CLTEP_04420</name>
</gene>